<dbReference type="PANTHER" id="PTHR30136">
    <property type="entry name" value="HELIX-TURN-HELIX TRANSCRIPTIONAL REGULATOR, ICLR FAMILY"/>
    <property type="match status" value="1"/>
</dbReference>
<evidence type="ECO:0000256" key="1">
    <source>
        <dbReference type="ARBA" id="ARBA00023015"/>
    </source>
</evidence>
<dbReference type="InterPro" id="IPR005471">
    <property type="entry name" value="Tscrpt_reg_IclR_N"/>
</dbReference>
<dbReference type="Pfam" id="PF01614">
    <property type="entry name" value="IclR_C"/>
    <property type="match status" value="1"/>
</dbReference>
<keyword evidence="3" id="KW-0804">Transcription</keyword>
<gene>
    <name evidence="6" type="ORF">GCM10023226_00690</name>
</gene>
<dbReference type="InterPro" id="IPR014757">
    <property type="entry name" value="Tscrpt_reg_IclR_C"/>
</dbReference>
<dbReference type="InterPro" id="IPR036388">
    <property type="entry name" value="WH-like_DNA-bd_sf"/>
</dbReference>
<keyword evidence="1" id="KW-0805">Transcription regulation</keyword>
<evidence type="ECO:0000256" key="3">
    <source>
        <dbReference type="ARBA" id="ARBA00023163"/>
    </source>
</evidence>
<dbReference type="PANTHER" id="PTHR30136:SF24">
    <property type="entry name" value="HTH-TYPE TRANSCRIPTIONAL REPRESSOR ALLR"/>
    <property type="match status" value="1"/>
</dbReference>
<accession>A0ABP8VPJ8</accession>
<reference evidence="7" key="1">
    <citation type="journal article" date="2019" name="Int. J. Syst. Evol. Microbiol.">
        <title>The Global Catalogue of Microorganisms (GCM) 10K type strain sequencing project: providing services to taxonomists for standard genome sequencing and annotation.</title>
        <authorList>
            <consortium name="The Broad Institute Genomics Platform"/>
            <consortium name="The Broad Institute Genome Sequencing Center for Infectious Disease"/>
            <person name="Wu L."/>
            <person name="Ma J."/>
        </authorList>
    </citation>
    <scope>NUCLEOTIDE SEQUENCE [LARGE SCALE GENOMIC DNA]</scope>
    <source>
        <strain evidence="7">JCM 18127</strain>
    </source>
</reference>
<evidence type="ECO:0000259" key="4">
    <source>
        <dbReference type="PROSITE" id="PS51077"/>
    </source>
</evidence>
<dbReference type="Gene3D" id="1.10.10.10">
    <property type="entry name" value="Winged helix-like DNA-binding domain superfamily/Winged helix DNA-binding domain"/>
    <property type="match status" value="1"/>
</dbReference>
<dbReference type="InterPro" id="IPR050707">
    <property type="entry name" value="HTH_MetabolicPath_Reg"/>
</dbReference>
<proteinExistence type="predicted"/>
<dbReference type="SMART" id="SM00346">
    <property type="entry name" value="HTH_ICLR"/>
    <property type="match status" value="1"/>
</dbReference>
<protein>
    <submittedName>
        <fullName evidence="6">IclR family transcriptional regulator</fullName>
    </submittedName>
</protein>
<sequence>MQSLHRALDVVEAVAALTQAGGRGCSLAEIAEATALPAPTIHRLAGTLVERGYLRRLADRRYGLGFRLVPLGATAQLQVGAEADQVLADLVAELGESANLAVLAGHQAEYVAQAPARFAMRMFTEVGRRVDLHSTGVGKALLAQLDDDAVRAAVRRAGMTRRTEHTLTTPEDLLARLREVRAQGYALDEQEQELGVRCVAVALNPPGLGMALSVSGPLTRMGEDVVARAVPLLQAAADRLAAALDPTSSTQTDP</sequence>
<dbReference type="Gene3D" id="3.30.450.40">
    <property type="match status" value="1"/>
</dbReference>
<dbReference type="SUPFAM" id="SSF55781">
    <property type="entry name" value="GAF domain-like"/>
    <property type="match status" value="1"/>
</dbReference>
<dbReference type="PROSITE" id="PS51078">
    <property type="entry name" value="ICLR_ED"/>
    <property type="match status" value="1"/>
</dbReference>
<evidence type="ECO:0000313" key="6">
    <source>
        <dbReference type="EMBL" id="GAA4668580.1"/>
    </source>
</evidence>
<feature type="domain" description="IclR-ED" evidence="5">
    <location>
        <begin position="67"/>
        <end position="246"/>
    </location>
</feature>
<dbReference type="Proteomes" id="UP001500621">
    <property type="component" value="Unassembled WGS sequence"/>
</dbReference>
<dbReference type="SUPFAM" id="SSF46785">
    <property type="entry name" value="Winged helix' DNA-binding domain"/>
    <property type="match status" value="1"/>
</dbReference>
<organism evidence="6 7">
    <name type="scientific">Nocardioides nanhaiensis</name>
    <dbReference type="NCBI Taxonomy" id="1476871"/>
    <lineage>
        <taxon>Bacteria</taxon>
        <taxon>Bacillati</taxon>
        <taxon>Actinomycetota</taxon>
        <taxon>Actinomycetes</taxon>
        <taxon>Propionibacteriales</taxon>
        <taxon>Nocardioidaceae</taxon>
        <taxon>Nocardioides</taxon>
    </lineage>
</organism>
<dbReference type="EMBL" id="BAABIM010000001">
    <property type="protein sequence ID" value="GAA4668580.1"/>
    <property type="molecule type" value="Genomic_DNA"/>
</dbReference>
<evidence type="ECO:0000313" key="7">
    <source>
        <dbReference type="Proteomes" id="UP001500621"/>
    </source>
</evidence>
<evidence type="ECO:0000256" key="2">
    <source>
        <dbReference type="ARBA" id="ARBA00023125"/>
    </source>
</evidence>
<dbReference type="Pfam" id="PF09339">
    <property type="entry name" value="HTH_IclR"/>
    <property type="match status" value="1"/>
</dbReference>
<feature type="domain" description="HTH iclR-type" evidence="4">
    <location>
        <begin position="1"/>
        <end position="66"/>
    </location>
</feature>
<name>A0ABP8VPJ8_9ACTN</name>
<comment type="caution">
    <text evidence="6">The sequence shown here is derived from an EMBL/GenBank/DDBJ whole genome shotgun (WGS) entry which is preliminary data.</text>
</comment>
<evidence type="ECO:0000259" key="5">
    <source>
        <dbReference type="PROSITE" id="PS51078"/>
    </source>
</evidence>
<dbReference type="InterPro" id="IPR029016">
    <property type="entry name" value="GAF-like_dom_sf"/>
</dbReference>
<dbReference type="InterPro" id="IPR036390">
    <property type="entry name" value="WH_DNA-bd_sf"/>
</dbReference>
<keyword evidence="7" id="KW-1185">Reference proteome</keyword>
<dbReference type="PROSITE" id="PS51077">
    <property type="entry name" value="HTH_ICLR"/>
    <property type="match status" value="1"/>
</dbReference>
<keyword evidence="2" id="KW-0238">DNA-binding</keyword>